<protein>
    <recommendedName>
        <fullName evidence="4">tRNA pseudouridine synthase A</fullName>
        <ecNumber evidence="4">5.4.99.12</ecNumber>
    </recommendedName>
    <alternativeName>
        <fullName evidence="4">tRNA pseudouridine(38-40) synthase</fullName>
    </alternativeName>
    <alternativeName>
        <fullName evidence="4">tRNA pseudouridylate synthase I</fullName>
    </alternativeName>
    <alternativeName>
        <fullName evidence="4">tRNA-uridine isomerase I</fullName>
    </alternativeName>
</protein>
<organism evidence="9 10">
    <name type="scientific">Oceanispirochaeta crateris</name>
    <dbReference type="NCBI Taxonomy" id="2518645"/>
    <lineage>
        <taxon>Bacteria</taxon>
        <taxon>Pseudomonadati</taxon>
        <taxon>Spirochaetota</taxon>
        <taxon>Spirochaetia</taxon>
        <taxon>Spirochaetales</taxon>
        <taxon>Spirochaetaceae</taxon>
        <taxon>Oceanispirochaeta</taxon>
    </lineage>
</organism>
<dbReference type="Pfam" id="PF01416">
    <property type="entry name" value="PseudoU_synth_1"/>
    <property type="match status" value="2"/>
</dbReference>
<evidence type="ECO:0000259" key="8">
    <source>
        <dbReference type="Pfam" id="PF01416"/>
    </source>
</evidence>
<reference evidence="9 10" key="1">
    <citation type="submission" date="2019-02" db="EMBL/GenBank/DDBJ databases">
        <title>Complete Genome Sequence and Methylome Analysis of free living Spirochaetas.</title>
        <authorList>
            <person name="Fomenkov A."/>
            <person name="Dubinina G."/>
            <person name="Leshcheva N."/>
            <person name="Mikheeva N."/>
            <person name="Grabovich M."/>
            <person name="Vincze T."/>
            <person name="Roberts R.J."/>
        </authorList>
    </citation>
    <scope>NUCLEOTIDE SEQUENCE [LARGE SCALE GENOMIC DNA]</scope>
    <source>
        <strain evidence="9 10">K2</strain>
    </source>
</reference>
<accession>A0A5C1QI71</accession>
<evidence type="ECO:0000256" key="7">
    <source>
        <dbReference type="RuleBase" id="RU003792"/>
    </source>
</evidence>
<dbReference type="NCBIfam" id="TIGR00071">
    <property type="entry name" value="hisT_truA"/>
    <property type="match status" value="1"/>
</dbReference>
<dbReference type="InterPro" id="IPR020103">
    <property type="entry name" value="PsdUridine_synth_cat_dom_sf"/>
</dbReference>
<sequence length="258" mass="29112">MSLELIRRIRLDLSYDGTNFEGWQIQKSGRTVQGEITKVLNSLHGGELVTLIGSGRTDSGVHANSQVAHFESKACSIPSERFMMALNSKLPRDIRIHKSREVNPDFHARYDAVMRVYRYYLVHPKDQMAHMTAYSTPCLLDLDIPKLNQMAQALTGTHDFTSFAAARDPNKNKIRTIHSARFFTEGPFTVFRVAGNAFLWKMVRTMVGTILHQLENGGSFHEIQGILEGKNRSLAGPTAKPRGLFLDKVIYGSERTLY</sequence>
<dbReference type="InterPro" id="IPR020095">
    <property type="entry name" value="PsdUridine_synth_TruA_C"/>
</dbReference>
<feature type="binding site" evidence="4 6">
    <location>
        <position position="117"/>
    </location>
    <ligand>
        <name>substrate</name>
    </ligand>
</feature>
<dbReference type="SUPFAM" id="SSF55120">
    <property type="entry name" value="Pseudouridine synthase"/>
    <property type="match status" value="1"/>
</dbReference>
<keyword evidence="3 4" id="KW-0413">Isomerase</keyword>
<dbReference type="InterPro" id="IPR001406">
    <property type="entry name" value="PsdUridine_synth_TruA"/>
</dbReference>
<evidence type="ECO:0000313" key="10">
    <source>
        <dbReference type="Proteomes" id="UP000324209"/>
    </source>
</evidence>
<feature type="active site" description="Nucleophile" evidence="4 5">
    <location>
        <position position="58"/>
    </location>
</feature>
<name>A0A5C1QI71_9SPIO</name>
<dbReference type="PANTHER" id="PTHR11142">
    <property type="entry name" value="PSEUDOURIDYLATE SYNTHASE"/>
    <property type="match status" value="1"/>
</dbReference>
<dbReference type="CDD" id="cd02570">
    <property type="entry name" value="PseudoU_synth_EcTruA"/>
    <property type="match status" value="1"/>
</dbReference>
<evidence type="ECO:0000313" key="9">
    <source>
        <dbReference type="EMBL" id="QEN07833.1"/>
    </source>
</evidence>
<evidence type="ECO:0000256" key="3">
    <source>
        <dbReference type="ARBA" id="ARBA00023235"/>
    </source>
</evidence>
<dbReference type="GO" id="GO:0160147">
    <property type="term" value="F:tRNA pseudouridine(38-40) synthase activity"/>
    <property type="evidence" value="ECO:0007669"/>
    <property type="project" value="UniProtKB-EC"/>
</dbReference>
<dbReference type="Gene3D" id="3.30.70.660">
    <property type="entry name" value="Pseudouridine synthase I, catalytic domain, C-terminal subdomain"/>
    <property type="match status" value="1"/>
</dbReference>
<dbReference type="FunFam" id="3.30.70.580:FF:000001">
    <property type="entry name" value="tRNA pseudouridine synthase A"/>
    <property type="match status" value="1"/>
</dbReference>
<dbReference type="Gene3D" id="3.30.70.580">
    <property type="entry name" value="Pseudouridine synthase I, catalytic domain, N-terminal subdomain"/>
    <property type="match status" value="1"/>
</dbReference>
<dbReference type="InterPro" id="IPR020097">
    <property type="entry name" value="PsdUridine_synth_TruA_a/b_dom"/>
</dbReference>
<evidence type="ECO:0000256" key="4">
    <source>
        <dbReference type="HAMAP-Rule" id="MF_00171"/>
    </source>
</evidence>
<dbReference type="HAMAP" id="MF_00171">
    <property type="entry name" value="TruA"/>
    <property type="match status" value="1"/>
</dbReference>
<dbReference type="RefSeq" id="WP_149485913.1">
    <property type="nucleotide sequence ID" value="NZ_CP036150.1"/>
</dbReference>
<dbReference type="OrthoDB" id="9811823at2"/>
<comment type="function">
    <text evidence="4">Formation of pseudouridine at positions 38, 39 and 40 in the anticodon stem and loop of transfer RNAs.</text>
</comment>
<dbReference type="Proteomes" id="UP000324209">
    <property type="component" value="Chromosome"/>
</dbReference>
<feature type="domain" description="Pseudouridine synthase I TruA alpha/beta" evidence="8">
    <location>
        <begin position="150"/>
        <end position="251"/>
    </location>
</feature>
<evidence type="ECO:0000256" key="1">
    <source>
        <dbReference type="ARBA" id="ARBA00009375"/>
    </source>
</evidence>
<dbReference type="EMBL" id="CP036150">
    <property type="protein sequence ID" value="QEN07833.1"/>
    <property type="molecule type" value="Genomic_DNA"/>
</dbReference>
<dbReference type="EC" id="5.4.99.12" evidence="4"/>
<dbReference type="GO" id="GO:0031119">
    <property type="term" value="P:tRNA pseudouridine synthesis"/>
    <property type="evidence" value="ECO:0007669"/>
    <property type="project" value="UniProtKB-UniRule"/>
</dbReference>
<gene>
    <name evidence="4 9" type="primary">truA</name>
    <name evidence="9" type="ORF">EXM22_07455</name>
</gene>
<proteinExistence type="inferred from homology"/>
<dbReference type="InterPro" id="IPR020094">
    <property type="entry name" value="TruA/RsuA/RluB/E/F_N"/>
</dbReference>
<keyword evidence="10" id="KW-1185">Reference proteome</keyword>
<dbReference type="AlphaFoldDB" id="A0A5C1QI71"/>
<comment type="caution">
    <text evidence="4">Lacks conserved residue(s) required for the propagation of feature annotation.</text>
</comment>
<dbReference type="KEGG" id="ock:EXM22_07455"/>
<evidence type="ECO:0000256" key="5">
    <source>
        <dbReference type="PIRSR" id="PIRSR001430-1"/>
    </source>
</evidence>
<comment type="similarity">
    <text evidence="1 4 7">Belongs to the tRNA pseudouridine synthase TruA family.</text>
</comment>
<evidence type="ECO:0000256" key="6">
    <source>
        <dbReference type="PIRSR" id="PIRSR001430-2"/>
    </source>
</evidence>
<dbReference type="PIRSF" id="PIRSF001430">
    <property type="entry name" value="tRNA_psdUrid_synth"/>
    <property type="match status" value="1"/>
</dbReference>
<comment type="catalytic activity">
    <reaction evidence="4 7">
        <text>uridine(38/39/40) in tRNA = pseudouridine(38/39/40) in tRNA</text>
        <dbReference type="Rhea" id="RHEA:22376"/>
        <dbReference type="Rhea" id="RHEA-COMP:10085"/>
        <dbReference type="Rhea" id="RHEA-COMP:10087"/>
        <dbReference type="ChEBI" id="CHEBI:65314"/>
        <dbReference type="ChEBI" id="CHEBI:65315"/>
        <dbReference type="EC" id="5.4.99.12"/>
    </reaction>
</comment>
<dbReference type="PANTHER" id="PTHR11142:SF0">
    <property type="entry name" value="TRNA PSEUDOURIDINE SYNTHASE-LIKE 1"/>
    <property type="match status" value="1"/>
</dbReference>
<feature type="domain" description="Pseudouridine synthase I TruA alpha/beta" evidence="8">
    <location>
        <begin position="14"/>
        <end position="111"/>
    </location>
</feature>
<comment type="subunit">
    <text evidence="4">Homodimer.</text>
</comment>
<dbReference type="GO" id="GO:0003723">
    <property type="term" value="F:RNA binding"/>
    <property type="evidence" value="ECO:0007669"/>
    <property type="project" value="InterPro"/>
</dbReference>
<keyword evidence="2 4" id="KW-0819">tRNA processing</keyword>
<evidence type="ECO:0000256" key="2">
    <source>
        <dbReference type="ARBA" id="ARBA00022694"/>
    </source>
</evidence>